<gene>
    <name evidence="1" type="ORF">HMPREF3195_00122</name>
</gene>
<evidence type="ECO:0000313" key="2">
    <source>
        <dbReference type="Proteomes" id="UP000070326"/>
    </source>
</evidence>
<accession>A0A135YZ68</accession>
<proteinExistence type="predicted"/>
<reference evidence="1 2" key="1">
    <citation type="submission" date="2016-02" db="EMBL/GenBank/DDBJ databases">
        <authorList>
            <person name="Wen L."/>
            <person name="He K."/>
            <person name="Yang H."/>
        </authorList>
    </citation>
    <scope>NUCLEOTIDE SEQUENCE [LARGE SCALE GENOMIC DNA]</scope>
    <source>
        <strain evidence="1 2">MJR8628A</strain>
    </source>
</reference>
<dbReference type="AlphaFoldDB" id="A0A135YZ68"/>
<comment type="caution">
    <text evidence="1">The sequence shown here is derived from an EMBL/GenBank/DDBJ whole genome shotgun (WGS) entry which is preliminary data.</text>
</comment>
<dbReference type="RefSeq" id="WP_061101544.1">
    <property type="nucleotide sequence ID" value="NZ_KQ961784.1"/>
</dbReference>
<sequence length="311" mass="33461">MDILTNLNMHGNQILDVSIQNLAQAPSEKVIGQVYFNTQEKRMYCWTGDIWLPLDAKDASPTAVSIVRTINDGTSLINIDKVKDLATKLGADSLVQTINDGSANINADRIQGLSTAISGESIVSKINEGDRTIEKEKVDGLVESLKNETIVANINAGEKTINTNKVTGLDVSLAGKETPEGAQAKANTALQQAKDYAKAEITKVVGGASGAYDTLKEIEDALKKNDSLDQIVNKALKEKTGKFSQDIGNGASVEIGVKHNLKTQDVSVTLREKDSPFAVVYTDVEITDENTVTLKFAKAPKLNAYRVIIIG</sequence>
<dbReference type="STRING" id="1261.HMPREF3195_00122"/>
<protein>
    <submittedName>
        <fullName evidence="1">Uncharacterized protein</fullName>
    </submittedName>
</protein>
<dbReference type="Proteomes" id="UP000070326">
    <property type="component" value="Unassembled WGS sequence"/>
</dbReference>
<name>A0A135YZ68_9FIRM</name>
<dbReference type="EMBL" id="LSQZ01000003">
    <property type="protein sequence ID" value="KXI14667.1"/>
    <property type="molecule type" value="Genomic_DNA"/>
</dbReference>
<dbReference type="PATRIC" id="fig|1261.5.peg.124"/>
<organism evidence="1 2">
    <name type="scientific">Peptostreptococcus anaerobius</name>
    <dbReference type="NCBI Taxonomy" id="1261"/>
    <lineage>
        <taxon>Bacteria</taxon>
        <taxon>Bacillati</taxon>
        <taxon>Bacillota</taxon>
        <taxon>Clostridia</taxon>
        <taxon>Peptostreptococcales</taxon>
        <taxon>Peptostreptococcaceae</taxon>
        <taxon>Peptostreptococcus</taxon>
    </lineage>
</organism>
<evidence type="ECO:0000313" key="1">
    <source>
        <dbReference type="EMBL" id="KXI14667.1"/>
    </source>
</evidence>